<accession>S4PBE7</accession>
<sequence length="76" mass="8773">MVSATVLLCYFFGFTLNISRKCLYLRLQMNAPRVMMIPHRAANPRTTAVSQRMKQKMKFKTKMVVPMEGTALKSMK</sequence>
<protein>
    <submittedName>
        <fullName evidence="1">Uncharacterized protein</fullName>
    </submittedName>
</protein>
<proteinExistence type="predicted"/>
<dbReference type="EMBL" id="GAIX01002849">
    <property type="protein sequence ID" value="JAA89711.1"/>
    <property type="molecule type" value="Transcribed_RNA"/>
</dbReference>
<organism evidence="1">
    <name type="scientific">Pararge aegeria</name>
    <name type="common">speckled wood butterfly</name>
    <dbReference type="NCBI Taxonomy" id="116150"/>
    <lineage>
        <taxon>Eukaryota</taxon>
        <taxon>Metazoa</taxon>
        <taxon>Ecdysozoa</taxon>
        <taxon>Arthropoda</taxon>
        <taxon>Hexapoda</taxon>
        <taxon>Insecta</taxon>
        <taxon>Pterygota</taxon>
        <taxon>Neoptera</taxon>
        <taxon>Endopterygota</taxon>
        <taxon>Lepidoptera</taxon>
        <taxon>Glossata</taxon>
        <taxon>Ditrysia</taxon>
        <taxon>Papilionoidea</taxon>
        <taxon>Nymphalidae</taxon>
        <taxon>Satyrinae</taxon>
        <taxon>Satyrini</taxon>
        <taxon>Parargina</taxon>
        <taxon>Pararge</taxon>
    </lineage>
</organism>
<reference evidence="1" key="1">
    <citation type="journal article" date="2013" name="BMC Genomics">
        <title>Unscrambling butterfly oogenesis.</title>
        <authorList>
            <person name="Carter J.M."/>
            <person name="Baker S.C."/>
            <person name="Pink R."/>
            <person name="Carter D.R."/>
            <person name="Collins A."/>
            <person name="Tomlin J."/>
            <person name="Gibbs M."/>
            <person name="Breuker C.J."/>
        </authorList>
    </citation>
    <scope>NUCLEOTIDE SEQUENCE</scope>
    <source>
        <tissue evidence="1">Ovary</tissue>
    </source>
</reference>
<name>S4PBE7_9NEOP</name>
<reference evidence="1" key="2">
    <citation type="submission" date="2013-05" db="EMBL/GenBank/DDBJ databases">
        <authorList>
            <person name="Carter J.-M."/>
            <person name="Baker S.C."/>
            <person name="Pink R."/>
            <person name="Carter D.R.F."/>
            <person name="Collins A."/>
            <person name="Tomlin J."/>
            <person name="Gibbs M."/>
            <person name="Breuker C.J."/>
        </authorList>
    </citation>
    <scope>NUCLEOTIDE SEQUENCE</scope>
    <source>
        <tissue evidence="1">Ovary</tissue>
    </source>
</reference>
<evidence type="ECO:0000313" key="1">
    <source>
        <dbReference type="EMBL" id="JAA89711.1"/>
    </source>
</evidence>
<dbReference type="AlphaFoldDB" id="S4PBE7"/>
<feature type="non-terminal residue" evidence="1">
    <location>
        <position position="76"/>
    </location>
</feature>